<dbReference type="RefSeq" id="XP_069205382.1">
    <property type="nucleotide sequence ID" value="XM_069357445.1"/>
</dbReference>
<proteinExistence type="predicted"/>
<feature type="region of interest" description="Disordered" evidence="1">
    <location>
        <begin position="307"/>
        <end position="365"/>
    </location>
</feature>
<evidence type="ECO:0000256" key="1">
    <source>
        <dbReference type="SAM" id="MobiDB-lite"/>
    </source>
</evidence>
<feature type="region of interest" description="Disordered" evidence="1">
    <location>
        <begin position="67"/>
        <end position="96"/>
    </location>
</feature>
<evidence type="ECO:0000313" key="3">
    <source>
        <dbReference type="Proteomes" id="UP001565368"/>
    </source>
</evidence>
<feature type="compositionally biased region" description="Low complexity" evidence="1">
    <location>
        <begin position="272"/>
        <end position="282"/>
    </location>
</feature>
<evidence type="ECO:0000313" key="2">
    <source>
        <dbReference type="EMBL" id="KAL1405438.1"/>
    </source>
</evidence>
<feature type="region of interest" description="Disordered" evidence="1">
    <location>
        <begin position="408"/>
        <end position="477"/>
    </location>
</feature>
<feature type="compositionally biased region" description="Polar residues" evidence="1">
    <location>
        <begin position="238"/>
        <end position="271"/>
    </location>
</feature>
<gene>
    <name evidence="2" type="ORF">Q8F55_009069</name>
</gene>
<organism evidence="2 3">
    <name type="scientific">Vanrija albida</name>
    <dbReference type="NCBI Taxonomy" id="181172"/>
    <lineage>
        <taxon>Eukaryota</taxon>
        <taxon>Fungi</taxon>
        <taxon>Dikarya</taxon>
        <taxon>Basidiomycota</taxon>
        <taxon>Agaricomycotina</taxon>
        <taxon>Tremellomycetes</taxon>
        <taxon>Trichosporonales</taxon>
        <taxon>Trichosporonaceae</taxon>
        <taxon>Vanrija</taxon>
    </lineage>
</organism>
<protein>
    <submittedName>
        <fullName evidence="2">Uncharacterized protein</fullName>
    </submittedName>
</protein>
<dbReference type="EMBL" id="JBBXJM010000007">
    <property type="protein sequence ID" value="KAL1405438.1"/>
    <property type="molecule type" value="Genomic_DNA"/>
</dbReference>
<dbReference type="GeneID" id="95990112"/>
<name>A0ABR3PTJ9_9TREE</name>
<sequence>MPFPSFTRRNSVAERRTSAIRPSSLFGLSDWALFDMPKPQPQQAPPRQLQLAPLRPLPENHSYTLTAADTAFHTPTPRRRTQSAAAPRPMSAYASSLPPGAAEAVLALPGFDTRNNYTPVDCSRVVPINASRPVPVVRAPRSTGFDIFDAHCPSDRSARRDLGFGAPQTSHYQKRSAMFNISSPMGNGNGNTDFGPKLASHERDVIHFSQPVRKRNFAGSVSSIDRDPFKIRDGLQSRKASSGVYTPNTFPGPSVQQQRPNQSFPATSPTLSTFSNDSGSSSSHHRRPAYRVRSLGSFQRFSVHKEEPLPPLPISNPTNPRTSYYPQYATPKPSYSPTSARSGASISPPDTPTTPTSVNISGHSVPASSVARPVVIMSQSDFGPGVDFSRSPVESSALGLGFEEKPTSYLRSRSSDQAPQLPPIDASPSAMPSPPAGPTTPPVNKRTRRKPVPRLDEDMIEHLEALETGSGSRPHAL</sequence>
<accession>A0ABR3PTJ9</accession>
<feature type="compositionally biased region" description="Polar residues" evidence="1">
    <location>
        <begin position="333"/>
        <end position="345"/>
    </location>
</feature>
<feature type="compositionally biased region" description="Pro residues" evidence="1">
    <location>
        <begin position="431"/>
        <end position="441"/>
    </location>
</feature>
<comment type="caution">
    <text evidence="2">The sequence shown here is derived from an EMBL/GenBank/DDBJ whole genome shotgun (WGS) entry which is preliminary data.</text>
</comment>
<feature type="compositionally biased region" description="Basic and acidic residues" evidence="1">
    <location>
        <begin position="453"/>
        <end position="465"/>
    </location>
</feature>
<keyword evidence="3" id="KW-1185">Reference proteome</keyword>
<feature type="region of interest" description="Disordered" evidence="1">
    <location>
        <begin position="236"/>
        <end position="288"/>
    </location>
</feature>
<dbReference type="Proteomes" id="UP001565368">
    <property type="component" value="Unassembled WGS sequence"/>
</dbReference>
<feature type="compositionally biased region" description="Polar residues" evidence="1">
    <location>
        <begin position="409"/>
        <end position="418"/>
    </location>
</feature>
<feature type="compositionally biased region" description="Polar residues" evidence="1">
    <location>
        <begin position="315"/>
        <end position="325"/>
    </location>
</feature>
<reference evidence="2 3" key="1">
    <citation type="submission" date="2023-08" db="EMBL/GenBank/DDBJ databases">
        <title>Annotated Genome Sequence of Vanrija albida AlHP1.</title>
        <authorList>
            <person name="Herzog R."/>
        </authorList>
    </citation>
    <scope>NUCLEOTIDE SEQUENCE [LARGE SCALE GENOMIC DNA]</scope>
    <source>
        <strain evidence="2 3">AlHP1</strain>
    </source>
</reference>